<keyword evidence="1" id="KW-0812">Transmembrane</keyword>
<gene>
    <name evidence="2" type="ORF">NLU14_19360</name>
</gene>
<name>A0ABT5YFC4_9GAMM</name>
<comment type="caution">
    <text evidence="2">The sequence shown here is derived from an EMBL/GenBank/DDBJ whole genome shotgun (WGS) entry which is preliminary data.</text>
</comment>
<reference evidence="2" key="1">
    <citation type="submission" date="2022-07" db="EMBL/GenBank/DDBJ databases">
        <title>Marinobacter iranensis a new bacterium isolate from a hipersaline lake in Iran.</title>
        <authorList>
            <person name="Mohammad A.M.A."/>
            <person name="Cristina S.-P."/>
            <person name="Antonio V."/>
        </authorList>
    </citation>
    <scope>NUCLEOTIDE SEQUENCE</scope>
    <source>
        <strain evidence="2">71-i</strain>
    </source>
</reference>
<protein>
    <submittedName>
        <fullName evidence="2">Uncharacterized protein</fullName>
    </submittedName>
</protein>
<keyword evidence="1" id="KW-1133">Transmembrane helix</keyword>
<sequence>MIGRWLMNKVLDPLPVRLQVVLVLVIASLIVWNYASTTTETAFVLHNHTERPISEAVVGDIWIGNAAAFNGYSTGSGVICCAAVEKDRVNVQ</sequence>
<proteinExistence type="predicted"/>
<keyword evidence="3" id="KW-1185">Reference proteome</keyword>
<evidence type="ECO:0000313" key="3">
    <source>
        <dbReference type="Proteomes" id="UP001143391"/>
    </source>
</evidence>
<feature type="transmembrane region" description="Helical" evidence="1">
    <location>
        <begin position="16"/>
        <end position="35"/>
    </location>
</feature>
<evidence type="ECO:0000256" key="1">
    <source>
        <dbReference type="SAM" id="Phobius"/>
    </source>
</evidence>
<dbReference type="RefSeq" id="WP_275709669.1">
    <property type="nucleotide sequence ID" value="NZ_JANCMW010000015.1"/>
</dbReference>
<accession>A0ABT5YFC4</accession>
<evidence type="ECO:0000313" key="2">
    <source>
        <dbReference type="EMBL" id="MDF0752392.1"/>
    </source>
</evidence>
<dbReference type="EMBL" id="JANCMW010000015">
    <property type="protein sequence ID" value="MDF0752392.1"/>
    <property type="molecule type" value="Genomic_DNA"/>
</dbReference>
<dbReference type="Proteomes" id="UP001143391">
    <property type="component" value="Unassembled WGS sequence"/>
</dbReference>
<keyword evidence="1" id="KW-0472">Membrane</keyword>
<organism evidence="2 3">
    <name type="scientific">Marinobacter iranensis</name>
    <dbReference type="NCBI Taxonomy" id="2962607"/>
    <lineage>
        <taxon>Bacteria</taxon>
        <taxon>Pseudomonadati</taxon>
        <taxon>Pseudomonadota</taxon>
        <taxon>Gammaproteobacteria</taxon>
        <taxon>Pseudomonadales</taxon>
        <taxon>Marinobacteraceae</taxon>
        <taxon>Marinobacter</taxon>
    </lineage>
</organism>